<feature type="compositionally biased region" description="Basic and acidic residues" evidence="1">
    <location>
        <begin position="30"/>
        <end position="54"/>
    </location>
</feature>
<name>A0A5P9S5B9_9BETA</name>
<protein>
    <submittedName>
        <fullName evidence="2">Uncharacterized protein</fullName>
    </submittedName>
</protein>
<feature type="region of interest" description="Disordered" evidence="1">
    <location>
        <begin position="25"/>
        <end position="54"/>
    </location>
</feature>
<organism evidence="2">
    <name type="scientific">Human betaherpesvirus 6</name>
    <dbReference type="NCBI Taxonomy" id="10368"/>
    <lineage>
        <taxon>Viruses</taxon>
        <taxon>Duplodnaviria</taxon>
        <taxon>Heunggongvirae</taxon>
        <taxon>Peploviricota</taxon>
        <taxon>Herviviricetes</taxon>
        <taxon>Herpesvirales</taxon>
        <taxon>Orthoherpesviridae</taxon>
        <taxon>Betaherpesvirinae</taxon>
        <taxon>Roseolovirus</taxon>
    </lineage>
</organism>
<dbReference type="EMBL" id="KY274508">
    <property type="protein sequence ID" value="QFV26179.1"/>
    <property type="molecule type" value="Genomic_DNA"/>
</dbReference>
<evidence type="ECO:0000313" key="2">
    <source>
        <dbReference type="EMBL" id="QFV26179.1"/>
    </source>
</evidence>
<accession>A0A5P9S5B9</accession>
<reference evidence="2" key="1">
    <citation type="journal article" date="2018" name="BMC Genomics">
        <title>Comparative genomic, transcriptomic, and proteomic reannotation of human herpesvirus 6.</title>
        <authorList>
            <person name="Greninger A.L."/>
            <person name="Knudsen G.M."/>
            <person name="Roychoudhury P."/>
            <person name="Hanson D.J."/>
            <person name="Sedlak R.H."/>
            <person name="Xie H."/>
            <person name="Guan J."/>
            <person name="Nguyen T."/>
            <person name="Peddu V."/>
            <person name="Boeckh M."/>
            <person name="Huang M.L."/>
            <person name="Cook L."/>
            <person name="Depledge D.P."/>
            <person name="Zerr D.M."/>
            <person name="Koelle D.M."/>
            <person name="Gantt S."/>
            <person name="Yoshikawa T."/>
            <person name="Caserta M."/>
            <person name="Hill J.A."/>
            <person name="Jerome K.R."/>
        </authorList>
    </citation>
    <scope>NUCLEOTIDE SEQUENCE</scope>
    <source>
        <strain evidence="2">HP15A11</strain>
    </source>
</reference>
<proteinExistence type="predicted"/>
<sequence length="54" mass="5872">MGGAVFFTNTRAAARHACKKLPFGCGPSRPRAEDTRVVDARDPPPHPPKERTTV</sequence>
<evidence type="ECO:0000256" key="1">
    <source>
        <dbReference type="SAM" id="MobiDB-lite"/>
    </source>
</evidence>